<dbReference type="PANTHER" id="PTHR15938">
    <property type="entry name" value="TBP-1 INTERACTING PROTEIN"/>
    <property type="match status" value="1"/>
</dbReference>
<evidence type="ECO:0000256" key="4">
    <source>
        <dbReference type="ARBA" id="ARBA00023054"/>
    </source>
</evidence>
<proteinExistence type="inferred from homology"/>
<feature type="domain" description="Homologous-pairing protein 2 winged helix" evidence="9">
    <location>
        <begin position="51"/>
        <end position="109"/>
    </location>
</feature>
<keyword evidence="5" id="KW-0233">DNA recombination</keyword>
<dbReference type="AlphaFoldDB" id="A0A0A9X801"/>
<keyword evidence="4 8" id="KW-0175">Coiled coil</keyword>
<evidence type="ECO:0000256" key="5">
    <source>
        <dbReference type="ARBA" id="ARBA00023172"/>
    </source>
</evidence>
<evidence type="ECO:0000256" key="6">
    <source>
        <dbReference type="ARBA" id="ARBA00023242"/>
    </source>
</evidence>
<evidence type="ECO:0000256" key="2">
    <source>
        <dbReference type="ARBA" id="ARBA00007922"/>
    </source>
</evidence>
<protein>
    <recommendedName>
        <fullName evidence="3">Homologous-pairing protein 2 homolog</fullName>
    </recommendedName>
</protein>
<comment type="subcellular location">
    <subcellularLocation>
        <location evidence="1">Nucleus</location>
    </subcellularLocation>
</comment>
<reference evidence="11" key="1">
    <citation type="journal article" date="2014" name="PLoS ONE">
        <title>Transcriptome-Based Identification of ABC Transporters in the Western Tarnished Plant Bug Lygus hesperus.</title>
        <authorList>
            <person name="Hull J.J."/>
            <person name="Chaney K."/>
            <person name="Geib S.M."/>
            <person name="Fabrick J.A."/>
            <person name="Brent C.S."/>
            <person name="Walsh D."/>
            <person name="Lavine L.C."/>
        </authorList>
    </citation>
    <scope>NUCLEOTIDE SEQUENCE</scope>
</reference>
<evidence type="ECO:0000256" key="8">
    <source>
        <dbReference type="SAM" id="Coils"/>
    </source>
</evidence>
<evidence type="ECO:0000256" key="1">
    <source>
        <dbReference type="ARBA" id="ARBA00004123"/>
    </source>
</evidence>
<dbReference type="InterPro" id="IPR036388">
    <property type="entry name" value="WH-like_DNA-bd_sf"/>
</dbReference>
<dbReference type="GO" id="GO:0010774">
    <property type="term" value="P:meiotic strand invasion involved in reciprocal meiotic recombination"/>
    <property type="evidence" value="ECO:0007669"/>
    <property type="project" value="TreeGrafter"/>
</dbReference>
<evidence type="ECO:0000259" key="10">
    <source>
        <dbReference type="Pfam" id="PF18517"/>
    </source>
</evidence>
<reference evidence="11" key="2">
    <citation type="submission" date="2014-07" db="EMBL/GenBank/DDBJ databases">
        <authorList>
            <person name="Hull J."/>
        </authorList>
    </citation>
    <scope>NUCLEOTIDE SEQUENCE</scope>
</reference>
<feature type="coiled-coil region" evidence="8">
    <location>
        <begin position="121"/>
        <end position="192"/>
    </location>
</feature>
<dbReference type="PANTHER" id="PTHR15938:SF0">
    <property type="entry name" value="HOMOLOGOUS-PAIRING PROTEIN 2 HOMOLOG"/>
    <property type="match status" value="1"/>
</dbReference>
<dbReference type="InterPro" id="IPR040661">
    <property type="entry name" value="LZ3wCH"/>
</dbReference>
<accession>A0A0A9X801</accession>
<dbReference type="GO" id="GO:0120230">
    <property type="term" value="F:recombinase activator activity"/>
    <property type="evidence" value="ECO:0007669"/>
    <property type="project" value="TreeGrafter"/>
</dbReference>
<dbReference type="InterPro" id="IPR010776">
    <property type="entry name" value="Hop2_WH_dom"/>
</dbReference>
<sequence length="251" mass="28747">MDENIDISLVVWTFRKKIILSCCYLQKVRRENSSKKCFVVLTPGCEPRVMATQAVEKFMKTSNRPYSANDVVQALKDVNKSAIQKSLDQLVSKGTLKMKEYGKQKIYCAVQRESLESDDEDDDINSKIAAAEGELNQLKQDLSKAEVKLKSLLSSRPTEEVVSENELLEKEIESLRAKLMTLENSENTLTEVEIKNISTKWDSYVKEYRKRKRIVTDILDQILEGYPKTKKQLIEEIGVEDDESVQMPKLA</sequence>
<organism evidence="11">
    <name type="scientific">Lygus hesperus</name>
    <name type="common">Western plant bug</name>
    <dbReference type="NCBI Taxonomy" id="30085"/>
    <lineage>
        <taxon>Eukaryota</taxon>
        <taxon>Metazoa</taxon>
        <taxon>Ecdysozoa</taxon>
        <taxon>Arthropoda</taxon>
        <taxon>Hexapoda</taxon>
        <taxon>Insecta</taxon>
        <taxon>Pterygota</taxon>
        <taxon>Neoptera</taxon>
        <taxon>Paraneoptera</taxon>
        <taxon>Hemiptera</taxon>
        <taxon>Heteroptera</taxon>
        <taxon>Panheteroptera</taxon>
        <taxon>Cimicomorpha</taxon>
        <taxon>Miridae</taxon>
        <taxon>Mirini</taxon>
        <taxon>Lygus</taxon>
    </lineage>
</organism>
<evidence type="ECO:0000256" key="7">
    <source>
        <dbReference type="ARBA" id="ARBA00023254"/>
    </source>
</evidence>
<evidence type="ECO:0000259" key="9">
    <source>
        <dbReference type="Pfam" id="PF07106"/>
    </source>
</evidence>
<name>A0A0A9X801_LYGHE</name>
<evidence type="ECO:0000313" key="11">
    <source>
        <dbReference type="EMBL" id="JAG15766.1"/>
    </source>
</evidence>
<dbReference type="Pfam" id="PF07106">
    <property type="entry name" value="WHD_TBPIP"/>
    <property type="match status" value="1"/>
</dbReference>
<dbReference type="Pfam" id="PF18517">
    <property type="entry name" value="LZ3wCH"/>
    <property type="match status" value="1"/>
</dbReference>
<dbReference type="GO" id="GO:0120231">
    <property type="term" value="C:DNA recombinase auxiliary factor complex"/>
    <property type="evidence" value="ECO:0007669"/>
    <property type="project" value="TreeGrafter"/>
</dbReference>
<comment type="similarity">
    <text evidence="2">Belongs to the HOP2 family.</text>
</comment>
<dbReference type="GO" id="GO:0003690">
    <property type="term" value="F:double-stranded DNA binding"/>
    <property type="evidence" value="ECO:0007669"/>
    <property type="project" value="TreeGrafter"/>
</dbReference>
<dbReference type="SUPFAM" id="SSF46785">
    <property type="entry name" value="Winged helix' DNA-binding domain"/>
    <property type="match status" value="1"/>
</dbReference>
<dbReference type="GO" id="GO:0000709">
    <property type="term" value="P:meiotic joint molecule formation"/>
    <property type="evidence" value="ECO:0007669"/>
    <property type="project" value="TreeGrafter"/>
</dbReference>
<keyword evidence="7" id="KW-0469">Meiosis</keyword>
<feature type="domain" description="Leucine zipper with capping helix" evidence="10">
    <location>
        <begin position="193"/>
        <end position="244"/>
    </location>
</feature>
<keyword evidence="6" id="KW-0539">Nucleus</keyword>
<dbReference type="EMBL" id="GBHO01027838">
    <property type="protein sequence ID" value="JAG15766.1"/>
    <property type="molecule type" value="Transcribed_RNA"/>
</dbReference>
<dbReference type="InterPro" id="IPR036390">
    <property type="entry name" value="WH_DNA-bd_sf"/>
</dbReference>
<dbReference type="GO" id="GO:0000794">
    <property type="term" value="C:condensed nuclear chromosome"/>
    <property type="evidence" value="ECO:0007669"/>
    <property type="project" value="TreeGrafter"/>
</dbReference>
<evidence type="ECO:0000256" key="3">
    <source>
        <dbReference type="ARBA" id="ARBA00016093"/>
    </source>
</evidence>
<dbReference type="Gene3D" id="1.10.10.10">
    <property type="entry name" value="Winged helix-like DNA-binding domain superfamily/Winged helix DNA-binding domain"/>
    <property type="match status" value="1"/>
</dbReference>
<dbReference type="GO" id="GO:0007129">
    <property type="term" value="P:homologous chromosome pairing at meiosis"/>
    <property type="evidence" value="ECO:0007669"/>
    <property type="project" value="TreeGrafter"/>
</dbReference>
<gene>
    <name evidence="11" type="ORF">CM83_37984</name>
</gene>